<dbReference type="SUPFAM" id="SSF53067">
    <property type="entry name" value="Actin-like ATPase domain"/>
    <property type="match status" value="1"/>
</dbReference>
<dbReference type="PANTHER" id="PTHR11735">
    <property type="entry name" value="TRNA N6-ADENOSINE THREONYLCARBAMOYLTRANSFERASE"/>
    <property type="match status" value="1"/>
</dbReference>
<keyword evidence="3" id="KW-1185">Reference proteome</keyword>
<dbReference type="Proteomes" id="UP000267096">
    <property type="component" value="Unassembled WGS sequence"/>
</dbReference>
<reference evidence="1 3" key="2">
    <citation type="submission" date="2018-11" db="EMBL/GenBank/DDBJ databases">
        <authorList>
            <consortium name="Pathogen Informatics"/>
        </authorList>
    </citation>
    <scope>NUCLEOTIDE SEQUENCE [LARGE SCALE GENOMIC DNA]</scope>
</reference>
<organism evidence="5">
    <name type="scientific">Anisakis simplex</name>
    <name type="common">Herring worm</name>
    <dbReference type="NCBI Taxonomy" id="6269"/>
    <lineage>
        <taxon>Eukaryota</taxon>
        <taxon>Metazoa</taxon>
        <taxon>Ecdysozoa</taxon>
        <taxon>Nematoda</taxon>
        <taxon>Chromadorea</taxon>
        <taxon>Rhabditida</taxon>
        <taxon>Spirurina</taxon>
        <taxon>Ascaridomorpha</taxon>
        <taxon>Ascaridoidea</taxon>
        <taxon>Anisakidae</taxon>
        <taxon>Anisakis</taxon>
        <taxon>Anisakis simplex complex</taxon>
    </lineage>
</organism>
<gene>
    <name evidence="1" type="ORF">ASIM_LOCUS4465</name>
    <name evidence="2" type="ORF">ASIM_LOCUS5021</name>
</gene>
<evidence type="ECO:0000313" key="3">
    <source>
        <dbReference type="Proteomes" id="UP000267096"/>
    </source>
</evidence>
<evidence type="ECO:0000313" key="1">
    <source>
        <dbReference type="EMBL" id="VDK23896.1"/>
    </source>
</evidence>
<proteinExistence type="predicted"/>
<accession>A0A0M3JC89</accession>
<protein>
    <submittedName>
        <fullName evidence="4 5">N6-L-threonylcarbamoyladenine synthase</fullName>
    </submittedName>
</protein>
<dbReference type="EMBL" id="UYRR01007790">
    <property type="protein sequence ID" value="VDK23896.1"/>
    <property type="molecule type" value="Genomic_DNA"/>
</dbReference>
<name>A0A0M3JC89_ANISI</name>
<evidence type="ECO:0000313" key="4">
    <source>
        <dbReference type="WBParaSite" id="ASIM_0000465301-mRNA-1"/>
    </source>
</evidence>
<dbReference type="InterPro" id="IPR000905">
    <property type="entry name" value="Gcp-like_dom"/>
</dbReference>
<dbReference type="PANTHER" id="PTHR11735:SF14">
    <property type="entry name" value="TRNA N6-ADENOSINE THREONYLCARBAMOYLTRANSFERASE"/>
    <property type="match status" value="1"/>
</dbReference>
<dbReference type="Gene3D" id="3.30.420.40">
    <property type="match status" value="1"/>
</dbReference>
<dbReference type="GO" id="GO:0000408">
    <property type="term" value="C:EKC/KEOPS complex"/>
    <property type="evidence" value="ECO:0007669"/>
    <property type="project" value="TreeGrafter"/>
</dbReference>
<dbReference type="InterPro" id="IPR043129">
    <property type="entry name" value="ATPase_NBD"/>
</dbReference>
<sequence>MVCILGIEGSANKIGVGIVRDGEVISNPRATFHAPAGQGFRPAETAAHHRQHVVHIVMAALQEAKIK</sequence>
<dbReference type="WBParaSite" id="ASIM_0000465301-mRNA-1">
    <property type="protein sequence ID" value="ASIM_0000465301-mRNA-1"/>
    <property type="gene ID" value="ASIM_0000465301"/>
</dbReference>
<reference evidence="4 5" key="1">
    <citation type="submission" date="2017-02" db="UniProtKB">
        <authorList>
            <consortium name="WormBaseParasite"/>
        </authorList>
    </citation>
    <scope>IDENTIFICATION</scope>
</reference>
<evidence type="ECO:0000313" key="2">
    <source>
        <dbReference type="EMBL" id="VDK24880.1"/>
    </source>
</evidence>
<dbReference type="AlphaFoldDB" id="A0A0M3JC89"/>
<dbReference type="OrthoDB" id="10254073at2759"/>
<dbReference type="WBParaSite" id="ASIM_0000521901-mRNA-1">
    <property type="protein sequence ID" value="ASIM_0000521901-mRNA-1"/>
    <property type="gene ID" value="ASIM_0000521901"/>
</dbReference>
<dbReference type="GO" id="GO:0005737">
    <property type="term" value="C:cytoplasm"/>
    <property type="evidence" value="ECO:0007669"/>
    <property type="project" value="TreeGrafter"/>
</dbReference>
<dbReference type="EMBL" id="UYRR01009406">
    <property type="protein sequence ID" value="VDK24880.1"/>
    <property type="molecule type" value="Genomic_DNA"/>
</dbReference>
<evidence type="ECO:0000313" key="5">
    <source>
        <dbReference type="WBParaSite" id="ASIM_0000521901-mRNA-1"/>
    </source>
</evidence>